<evidence type="ECO:0000313" key="3">
    <source>
        <dbReference type="Proteomes" id="UP001141552"/>
    </source>
</evidence>
<feature type="domain" description="KIB1-4 beta-propeller" evidence="1">
    <location>
        <begin position="40"/>
        <end position="145"/>
    </location>
</feature>
<dbReference type="Pfam" id="PF03478">
    <property type="entry name" value="Beta-prop_KIB1-4"/>
    <property type="match status" value="1"/>
</dbReference>
<dbReference type="Proteomes" id="UP001141552">
    <property type="component" value="Unassembled WGS sequence"/>
</dbReference>
<accession>A0A9Q0GDT2</accession>
<organism evidence="2 3">
    <name type="scientific">Turnera subulata</name>
    <dbReference type="NCBI Taxonomy" id="218843"/>
    <lineage>
        <taxon>Eukaryota</taxon>
        <taxon>Viridiplantae</taxon>
        <taxon>Streptophyta</taxon>
        <taxon>Embryophyta</taxon>
        <taxon>Tracheophyta</taxon>
        <taxon>Spermatophyta</taxon>
        <taxon>Magnoliopsida</taxon>
        <taxon>eudicotyledons</taxon>
        <taxon>Gunneridae</taxon>
        <taxon>Pentapetalae</taxon>
        <taxon>rosids</taxon>
        <taxon>fabids</taxon>
        <taxon>Malpighiales</taxon>
        <taxon>Passifloraceae</taxon>
        <taxon>Turnera</taxon>
    </lineage>
</organism>
<dbReference type="EMBL" id="JAKUCV010001398">
    <property type="protein sequence ID" value="KAJ4846576.1"/>
    <property type="molecule type" value="Genomic_DNA"/>
</dbReference>
<sequence length="148" mass="16826">MFYSWRHPDDVKSLCELYVPSDRKTYSIVGDEFLKGREEELLGKFAYTEALYSNNGLVMFQRGHQNTSVVRLFLYNPFSGEVIDDLPDLKHAAYIATFSSSSPTSEDCVFFALSTLLDDEDEGSSELSICRRGDQAWKTIQSTGPYYS</sequence>
<evidence type="ECO:0000313" key="2">
    <source>
        <dbReference type="EMBL" id="KAJ4846576.1"/>
    </source>
</evidence>
<dbReference type="AlphaFoldDB" id="A0A9Q0GDT2"/>
<gene>
    <name evidence="2" type="ORF">Tsubulata_038044</name>
</gene>
<keyword evidence="3" id="KW-1185">Reference proteome</keyword>
<proteinExistence type="predicted"/>
<name>A0A9Q0GDT2_9ROSI</name>
<comment type="caution">
    <text evidence="2">The sequence shown here is derived from an EMBL/GenBank/DDBJ whole genome shotgun (WGS) entry which is preliminary data.</text>
</comment>
<evidence type="ECO:0000259" key="1">
    <source>
        <dbReference type="Pfam" id="PF03478"/>
    </source>
</evidence>
<dbReference type="OrthoDB" id="1863935at2759"/>
<protein>
    <recommendedName>
        <fullName evidence="1">KIB1-4 beta-propeller domain-containing protein</fullName>
    </recommendedName>
</protein>
<reference evidence="2" key="1">
    <citation type="submission" date="2022-02" db="EMBL/GenBank/DDBJ databases">
        <authorList>
            <person name="Henning P.M."/>
            <person name="McCubbin A.G."/>
            <person name="Shore J.S."/>
        </authorList>
    </citation>
    <scope>NUCLEOTIDE SEQUENCE</scope>
    <source>
        <strain evidence="2">F60SS</strain>
        <tissue evidence="2">Leaves</tissue>
    </source>
</reference>
<dbReference type="InterPro" id="IPR005174">
    <property type="entry name" value="KIB1-4_b-propeller"/>
</dbReference>
<reference evidence="2" key="2">
    <citation type="journal article" date="2023" name="Plants (Basel)">
        <title>Annotation of the Turnera subulata (Passifloraceae) Draft Genome Reveals the S-Locus Evolved after the Divergence of Turneroideae from Passifloroideae in a Stepwise Manner.</title>
        <authorList>
            <person name="Henning P.M."/>
            <person name="Roalson E.H."/>
            <person name="Mir W."/>
            <person name="McCubbin A.G."/>
            <person name="Shore J.S."/>
        </authorList>
    </citation>
    <scope>NUCLEOTIDE SEQUENCE</scope>
    <source>
        <strain evidence="2">F60SS</strain>
    </source>
</reference>